<evidence type="ECO:0000256" key="10">
    <source>
        <dbReference type="ARBA" id="ARBA00022982"/>
    </source>
</evidence>
<evidence type="ECO:0000256" key="4">
    <source>
        <dbReference type="ARBA" id="ARBA00007372"/>
    </source>
</evidence>
<proteinExistence type="inferred from homology"/>
<keyword evidence="13 16" id="KW-1015">Disulfide bond</keyword>
<evidence type="ECO:0000256" key="5">
    <source>
        <dbReference type="ARBA" id="ARBA00011261"/>
    </source>
</evidence>
<dbReference type="InterPro" id="IPR019342">
    <property type="entry name" value="NADH_UbQ_OxRdtase_FeS-su5"/>
</dbReference>
<evidence type="ECO:0000256" key="2">
    <source>
        <dbReference type="ARBA" id="ARBA00004569"/>
    </source>
</evidence>
<dbReference type="PANTHER" id="PTHR15224">
    <property type="entry name" value="NADH DEHYDROGENASE [UBIQUINONE] IRON-SULFUR PROTEIN 5"/>
    <property type="match status" value="1"/>
</dbReference>
<feature type="disulfide bond" evidence="16">
    <location>
        <begin position="14"/>
        <end position="44"/>
    </location>
</feature>
<keyword evidence="18" id="KW-1185">Reference proteome</keyword>
<dbReference type="Proteomes" id="UP001202328">
    <property type="component" value="Unassembled WGS sequence"/>
</dbReference>
<evidence type="ECO:0000256" key="9">
    <source>
        <dbReference type="ARBA" id="ARBA00022792"/>
    </source>
</evidence>
<keyword evidence="7" id="KW-0813">Transport</keyword>
<keyword evidence="10" id="KW-0249">Electron transport</keyword>
<comment type="similarity">
    <text evidence="4">Belongs to the complex I NDUFS5 subunit family.</text>
</comment>
<comment type="caution">
    <text evidence="17">The sequence shown here is derived from an EMBL/GenBank/DDBJ whole genome shotgun (WGS) entry which is preliminary data.</text>
</comment>
<keyword evidence="11" id="KW-0496">Mitochondrion</keyword>
<evidence type="ECO:0000256" key="6">
    <source>
        <dbReference type="ARBA" id="ARBA00013482"/>
    </source>
</evidence>
<evidence type="ECO:0000313" key="17">
    <source>
        <dbReference type="EMBL" id="KAI3838052.1"/>
    </source>
</evidence>
<evidence type="ECO:0000256" key="15">
    <source>
        <dbReference type="ARBA" id="ARBA00032739"/>
    </source>
</evidence>
<protein>
    <recommendedName>
        <fullName evidence="6">NADH dehydrogenase [ubiquinone] iron-sulfur protein 5</fullName>
    </recommendedName>
    <alternativeName>
        <fullName evidence="14">Complex I-15 kDa</fullName>
    </alternativeName>
    <alternativeName>
        <fullName evidence="15">NADH-ubiquinone oxidoreductase 15 kDa subunit</fullName>
    </alternativeName>
</protein>
<evidence type="ECO:0000313" key="18">
    <source>
        <dbReference type="Proteomes" id="UP001202328"/>
    </source>
</evidence>
<keyword evidence="8" id="KW-0679">Respiratory chain</keyword>
<evidence type="ECO:0000256" key="11">
    <source>
        <dbReference type="ARBA" id="ARBA00023128"/>
    </source>
</evidence>
<evidence type="ECO:0000256" key="16">
    <source>
        <dbReference type="PIRSR" id="PIRSR619342-50"/>
    </source>
</evidence>
<evidence type="ECO:0000256" key="13">
    <source>
        <dbReference type="ARBA" id="ARBA00023157"/>
    </source>
</evidence>
<name>A0AAD4RX30_9MAGN</name>
<dbReference type="PANTHER" id="PTHR15224:SF1">
    <property type="entry name" value="NADH DEHYDROGENASE [UBIQUINONE] IRON-SULFUR PROTEIN 5"/>
    <property type="match status" value="1"/>
</dbReference>
<keyword evidence="12" id="KW-0472">Membrane</keyword>
<dbReference type="GO" id="GO:0005743">
    <property type="term" value="C:mitochondrial inner membrane"/>
    <property type="evidence" value="ECO:0007669"/>
    <property type="project" value="UniProtKB-SubCell"/>
</dbReference>
<dbReference type="PROSITE" id="PS51808">
    <property type="entry name" value="CHCH"/>
    <property type="match status" value="1"/>
</dbReference>
<dbReference type="AlphaFoldDB" id="A0AAD4RX30"/>
<organism evidence="17 18">
    <name type="scientific">Papaver atlanticum</name>
    <dbReference type="NCBI Taxonomy" id="357466"/>
    <lineage>
        <taxon>Eukaryota</taxon>
        <taxon>Viridiplantae</taxon>
        <taxon>Streptophyta</taxon>
        <taxon>Embryophyta</taxon>
        <taxon>Tracheophyta</taxon>
        <taxon>Spermatophyta</taxon>
        <taxon>Magnoliopsida</taxon>
        <taxon>Ranunculales</taxon>
        <taxon>Papaveraceae</taxon>
        <taxon>Papaveroideae</taxon>
        <taxon>Papaver</taxon>
    </lineage>
</organism>
<evidence type="ECO:0000256" key="3">
    <source>
        <dbReference type="ARBA" id="ARBA00004637"/>
    </source>
</evidence>
<dbReference type="GO" id="GO:0032981">
    <property type="term" value="P:mitochondrial respiratory chain complex I assembly"/>
    <property type="evidence" value="ECO:0007669"/>
    <property type="project" value="TreeGrafter"/>
</dbReference>
<gene>
    <name evidence="17" type="ORF">MKW98_009003</name>
</gene>
<evidence type="ECO:0000256" key="8">
    <source>
        <dbReference type="ARBA" id="ARBA00022660"/>
    </source>
</evidence>
<dbReference type="CDD" id="cd24141">
    <property type="entry name" value="NDUFS5-like"/>
    <property type="match status" value="1"/>
</dbReference>
<evidence type="ECO:0000256" key="1">
    <source>
        <dbReference type="ARBA" id="ARBA00003195"/>
    </source>
</evidence>
<comment type="subcellular location">
    <subcellularLocation>
        <location evidence="3">Mitochondrion inner membrane</location>
        <topology evidence="3">Peripheral membrane protein</topology>
    </subcellularLocation>
    <subcellularLocation>
        <location evidence="2">Mitochondrion intermembrane space</location>
    </subcellularLocation>
</comment>
<feature type="disulfide bond" evidence="16">
    <location>
        <begin position="24"/>
        <end position="34"/>
    </location>
</feature>
<sequence length="166" mass="19346">MASGWGIAGNKERCHVLWTDFSECISNCREPKDCGLLREDYLECLHHAIEESFDVYQEYQEQGWMGCFPPWDLRKMSRNTKQAMRRKKYGRDLEVLQLCGKSLANSSIHARRILKMMPDYQLSNEVPSALENRPSTKVQTKHLETMGFYRTMWSTSHDELAVVGFC</sequence>
<dbReference type="EMBL" id="JAJJMB010017528">
    <property type="protein sequence ID" value="KAI3838052.1"/>
    <property type="molecule type" value="Genomic_DNA"/>
</dbReference>
<dbReference type="GO" id="GO:0005758">
    <property type="term" value="C:mitochondrial intermembrane space"/>
    <property type="evidence" value="ECO:0007669"/>
    <property type="project" value="UniProtKB-SubCell"/>
</dbReference>
<evidence type="ECO:0000256" key="12">
    <source>
        <dbReference type="ARBA" id="ARBA00023136"/>
    </source>
</evidence>
<evidence type="ECO:0000256" key="14">
    <source>
        <dbReference type="ARBA" id="ARBA00031222"/>
    </source>
</evidence>
<comment type="function">
    <text evidence="1">Accessory subunit of the mitochondrial membrane respiratory chain NADH dehydrogenase (Complex I), that is believed not to be involved in catalysis. Complex I functions in the transfer of electrons from NADH to the respiratory chain. The immediate electron acceptor for the enzyme is believed to be ubiquinone.</text>
</comment>
<evidence type="ECO:0000256" key="7">
    <source>
        <dbReference type="ARBA" id="ARBA00022448"/>
    </source>
</evidence>
<reference evidence="17" key="1">
    <citation type="submission" date="2022-04" db="EMBL/GenBank/DDBJ databases">
        <title>A functionally conserved STORR gene fusion in Papaver species that diverged 16.8 million years ago.</title>
        <authorList>
            <person name="Catania T."/>
        </authorList>
    </citation>
    <scope>NUCLEOTIDE SEQUENCE</scope>
    <source>
        <strain evidence="17">S-188037</strain>
    </source>
</reference>
<accession>A0AAD4RX30</accession>
<keyword evidence="9" id="KW-0999">Mitochondrion inner membrane</keyword>
<comment type="subunit">
    <text evidence="5">Mammalian complex I is composed of 45 different subunits. This is a component of the iron-sulfur (IP) fragment of the enzyme.</text>
</comment>